<reference evidence="6" key="2">
    <citation type="journal article" date="2023" name="Infect Dis Poverty">
        <title>Chromosome-scale genome of the human blood fluke Schistosoma mekongi and its implications for public health.</title>
        <authorList>
            <person name="Zhou M."/>
            <person name="Xu L."/>
            <person name="Xu D."/>
            <person name="Chen W."/>
            <person name="Khan J."/>
            <person name="Hu Y."/>
            <person name="Huang H."/>
            <person name="Wei H."/>
            <person name="Zhang Y."/>
            <person name="Chusongsang P."/>
            <person name="Tanasarnprasert K."/>
            <person name="Hu X."/>
            <person name="Limpanont Y."/>
            <person name="Lv Z."/>
        </authorList>
    </citation>
    <scope>NUCLEOTIDE SEQUENCE</scope>
    <source>
        <strain evidence="6">LV_2022a</strain>
    </source>
</reference>
<dbReference type="AlphaFoldDB" id="A0AAE1ZJS3"/>
<protein>
    <recommendedName>
        <fullName evidence="2">polynucleotide adenylyltransferase</fullName>
        <ecNumber evidence="2">2.7.7.19</ecNumber>
    </recommendedName>
</protein>
<dbReference type="EMBL" id="JALJAT010000001">
    <property type="protein sequence ID" value="KAK4475430.1"/>
    <property type="molecule type" value="Genomic_DNA"/>
</dbReference>
<feature type="region of interest" description="Disordered" evidence="5">
    <location>
        <begin position="59"/>
        <end position="90"/>
    </location>
</feature>
<gene>
    <name evidence="6" type="ORF">MN116_000796</name>
</gene>
<keyword evidence="3" id="KW-0808">Transferase</keyword>
<comment type="caution">
    <text evidence="6">The sequence shown here is derived from an EMBL/GenBank/DDBJ whole genome shotgun (WGS) entry which is preliminary data.</text>
</comment>
<dbReference type="Proteomes" id="UP001292079">
    <property type="component" value="Unassembled WGS sequence"/>
</dbReference>
<evidence type="ECO:0000313" key="6">
    <source>
        <dbReference type="EMBL" id="KAK4475430.1"/>
    </source>
</evidence>
<accession>A0AAE1ZJS3</accession>
<dbReference type="SMART" id="SM01153">
    <property type="entry name" value="DUF1693"/>
    <property type="match status" value="1"/>
</dbReference>
<sequence>MAQVGSLQNNSFFNQNQHHHHHHHHHKFDHNNNSNSLSQIFHLQLPELISTTQINKSTASSAYQSDDSGIERTLNLSPSSPFPEDTDSDDAQSYINYDVRRSNSHLQTLHHPLKVDACYFNTTDKFVESARLSPPGTCAAVVDDNYYPIPSPKSNKPKFHSKNRFQILSYEQVTRLHNVLSKSIPIHSRYPGFPTITVKLNDLFRAVRGNLKAAGIPIRNIRLNGGAASYIIGREDFPVYNDIDVLVSVDLTSNSSTIQKVKSAVMNALISFLPEDKKIKTSQQHNVQNQPQRSFKFKSLTGSCSDLQSDSIPVASGNSQEPSPTLSSINSPVRIKSHLSSTELRNIDIPKVSNGSNSTESEFESHEIKSVNDITQNPCSVHMLSVPSHNTVSCSCHKQPNLPIPLSFYPLSFVHPGQHSMYKVSTPNSPFGTLSVNTMNYVPSSGSNPNRSSPSDGFSLRESYVYKQFRKFSQDDDCWSLLSLGFPSSDSKVIEFKFVDRMKRQFEFTVDSFQIVLDPLLSFYECNPAKSTTPHFYPTVVAESVSGSFSEAVYHLENKLIATTEPEMIRGGGLLKYCRLLVSGYKPAEGVDVSTLEKYMSSRFFIDFQDILSQKVKLEAFLANHFAEHEINLKINYLRILYQVVSGSTICLMSHEHLQTLNLIEELLRYFTYYSHFNRSSLSLEWFTEKQNLILDKIYFGTQLFPVITRSESYAKNCPCFDSKLSSNLQNHQFSSINTNFTEVNSTKSTVGEYNNAENNKIHHELSSICNEASSNHH</sequence>
<dbReference type="EC" id="2.7.7.19" evidence="2"/>
<organism evidence="6 7">
    <name type="scientific">Schistosoma mekongi</name>
    <name type="common">Parasitic worm</name>
    <dbReference type="NCBI Taxonomy" id="38744"/>
    <lineage>
        <taxon>Eukaryota</taxon>
        <taxon>Metazoa</taxon>
        <taxon>Spiralia</taxon>
        <taxon>Lophotrochozoa</taxon>
        <taxon>Platyhelminthes</taxon>
        <taxon>Trematoda</taxon>
        <taxon>Digenea</taxon>
        <taxon>Strigeidida</taxon>
        <taxon>Schistosomatoidea</taxon>
        <taxon>Schistosomatidae</taxon>
        <taxon>Schistosoma</taxon>
    </lineage>
</organism>
<evidence type="ECO:0000256" key="1">
    <source>
        <dbReference type="ARBA" id="ARBA00007631"/>
    </source>
</evidence>
<dbReference type="GO" id="GO:1990817">
    <property type="term" value="F:poly(A) RNA polymerase activity"/>
    <property type="evidence" value="ECO:0007669"/>
    <property type="project" value="UniProtKB-EC"/>
</dbReference>
<keyword evidence="7" id="KW-1185">Reference proteome</keyword>
<feature type="region of interest" description="Disordered" evidence="5">
    <location>
        <begin position="311"/>
        <end position="330"/>
    </location>
</feature>
<dbReference type="InterPro" id="IPR012937">
    <property type="entry name" value="TET5"/>
</dbReference>
<evidence type="ECO:0000256" key="3">
    <source>
        <dbReference type="ARBA" id="ARBA00022679"/>
    </source>
</evidence>
<reference evidence="6" key="1">
    <citation type="submission" date="2022-04" db="EMBL/GenBank/DDBJ databases">
        <authorList>
            <person name="Xu L."/>
            <person name="Lv Z."/>
        </authorList>
    </citation>
    <scope>NUCLEOTIDE SEQUENCE</scope>
    <source>
        <strain evidence="6">LV_2022a</strain>
    </source>
</reference>
<evidence type="ECO:0000256" key="5">
    <source>
        <dbReference type="SAM" id="MobiDB-lite"/>
    </source>
</evidence>
<evidence type="ECO:0000256" key="4">
    <source>
        <dbReference type="ARBA" id="ARBA00047933"/>
    </source>
</evidence>
<dbReference type="PANTHER" id="PTHR12974:SF36">
    <property type="entry name" value="POLYNUCLEOTIDE ADENYLYLTRANSFERASE"/>
    <property type="match status" value="1"/>
</dbReference>
<evidence type="ECO:0000313" key="7">
    <source>
        <dbReference type="Proteomes" id="UP001292079"/>
    </source>
</evidence>
<dbReference type="PANTHER" id="PTHR12974">
    <property type="entry name" value="PRION-LIKE- Q/N-RICH -DOMAIN-BEARING PROTEIN PROTEIN 44"/>
    <property type="match status" value="1"/>
</dbReference>
<dbReference type="Pfam" id="PF07984">
    <property type="entry name" value="NTP_transf_7"/>
    <property type="match status" value="2"/>
</dbReference>
<proteinExistence type="inferred from homology"/>
<evidence type="ECO:0000256" key="2">
    <source>
        <dbReference type="ARBA" id="ARBA00012388"/>
    </source>
</evidence>
<comment type="catalytic activity">
    <reaction evidence="4">
        <text>RNA(n) + ATP = RNA(n)-3'-adenine ribonucleotide + diphosphate</text>
        <dbReference type="Rhea" id="RHEA:11332"/>
        <dbReference type="Rhea" id="RHEA-COMP:14527"/>
        <dbReference type="Rhea" id="RHEA-COMP:17347"/>
        <dbReference type="ChEBI" id="CHEBI:30616"/>
        <dbReference type="ChEBI" id="CHEBI:33019"/>
        <dbReference type="ChEBI" id="CHEBI:140395"/>
        <dbReference type="ChEBI" id="CHEBI:173115"/>
        <dbReference type="EC" id="2.7.7.19"/>
    </reaction>
    <physiologicalReaction direction="left-to-right" evidence="4">
        <dbReference type="Rhea" id="RHEA:11333"/>
    </physiologicalReaction>
</comment>
<comment type="similarity">
    <text evidence="1">Belongs to the TENT family.</text>
</comment>
<dbReference type="GO" id="GO:0003723">
    <property type="term" value="F:RNA binding"/>
    <property type="evidence" value="ECO:0007669"/>
    <property type="project" value="TreeGrafter"/>
</dbReference>
<name>A0AAE1ZJS3_SCHME</name>
<dbReference type="GO" id="GO:0048255">
    <property type="term" value="P:mRNA stabilization"/>
    <property type="evidence" value="ECO:0007669"/>
    <property type="project" value="TreeGrafter"/>
</dbReference>